<organism evidence="1">
    <name type="scientific">Candidatus Aschnera chinzeii</name>
    <dbReference type="NCBI Taxonomy" id="1485666"/>
    <lineage>
        <taxon>Bacteria</taxon>
        <taxon>Pseudomonadati</taxon>
        <taxon>Pseudomonadota</taxon>
        <taxon>Gammaproteobacteria</taxon>
        <taxon>Enterobacterales</taxon>
        <taxon>Enterobacteriaceae</taxon>
        <taxon>Candidatus Aschnera</taxon>
    </lineage>
</organism>
<dbReference type="PANTHER" id="PTHR37526:SF1">
    <property type="entry name" value="PROTEIN TUSB"/>
    <property type="match status" value="1"/>
</dbReference>
<dbReference type="GO" id="GO:0002143">
    <property type="term" value="P:tRNA wobble position uridine thiolation"/>
    <property type="evidence" value="ECO:0007669"/>
    <property type="project" value="InterPro"/>
</dbReference>
<reference evidence="1" key="1">
    <citation type="journal article" date="2023" name="Front. Microbiol.">
        <title>Genome analysis of Candidatus Aschnera chinzeii, the bacterial endosymbiont of the blood-sucking bat fly Penicillidia jenynsii (Insecta: Diptera: Nycteribiidae).</title>
        <authorList>
            <person name="Koga R."/>
            <person name="Moriyama M."/>
            <person name="Nozaki T."/>
            <person name="Fukatsu T."/>
        </authorList>
    </citation>
    <scope>NUCLEOTIDE SEQUENCE</scope>
    <source>
        <strain evidence="1">Kw-01</strain>
    </source>
</reference>
<accession>A0AAT9G4Q2</accession>
<sequence>MLFSIFTSPYYTDIWSLINLINKKDEIVLLQNGILLAHKSICTNYTNTIYRDNIYLNRIKEKGVNVFALKDDVIARGMTQFISSHVIQITYSEFVKLTAKHQHYFAW</sequence>
<reference evidence="1" key="2">
    <citation type="submission" date="2023-10" db="EMBL/GenBank/DDBJ databases">
        <authorList>
            <person name="Koga R."/>
            <person name="Fukatsu T."/>
        </authorList>
    </citation>
    <scope>NUCLEOTIDE SEQUENCE</scope>
    <source>
        <strain evidence="1">Kw-01</strain>
    </source>
</reference>
<dbReference type="NCBIfam" id="TIGR03011">
    <property type="entry name" value="sulf_tusB_dsrH"/>
    <property type="match status" value="1"/>
</dbReference>
<gene>
    <name evidence="1" type="primary">tusB</name>
    <name evidence="1" type="ORF">ACHINZ_3560</name>
</gene>
<dbReference type="EMBL" id="AP028961">
    <property type="protein sequence ID" value="BET44684.1"/>
    <property type="molecule type" value="Genomic_DNA"/>
</dbReference>
<dbReference type="PANTHER" id="PTHR37526">
    <property type="entry name" value="PROTEIN TUSB"/>
    <property type="match status" value="1"/>
</dbReference>
<dbReference type="SUPFAM" id="SSF75169">
    <property type="entry name" value="DsrEFH-like"/>
    <property type="match status" value="1"/>
</dbReference>
<dbReference type="AlphaFoldDB" id="A0AAT9G4Q2"/>
<proteinExistence type="predicted"/>
<name>A0AAT9G4Q2_9ENTR</name>
<evidence type="ECO:0000313" key="1">
    <source>
        <dbReference type="EMBL" id="BET44684.1"/>
    </source>
</evidence>
<dbReference type="GO" id="GO:1990228">
    <property type="term" value="C:sulfurtransferase complex"/>
    <property type="evidence" value="ECO:0007669"/>
    <property type="project" value="TreeGrafter"/>
</dbReference>
<protein>
    <submittedName>
        <fullName evidence="1">Sulfurtransferase complex subunit TusB</fullName>
    </submittedName>
</protein>
<dbReference type="InterPro" id="IPR027396">
    <property type="entry name" value="DsrEFH-like"/>
</dbReference>
<dbReference type="InterPro" id="IPR007215">
    <property type="entry name" value="Sulphur_relay_TusB/DsrH"/>
</dbReference>
<dbReference type="Gene3D" id="3.40.1260.10">
    <property type="entry name" value="DsrEFH-like"/>
    <property type="match status" value="1"/>
</dbReference>
<dbReference type="Pfam" id="PF04077">
    <property type="entry name" value="DsrH"/>
    <property type="match status" value="1"/>
</dbReference>